<evidence type="ECO:0000313" key="2">
    <source>
        <dbReference type="Proteomes" id="UP001177021"/>
    </source>
</evidence>
<dbReference type="Proteomes" id="UP001177021">
    <property type="component" value="Unassembled WGS sequence"/>
</dbReference>
<proteinExistence type="predicted"/>
<sequence length="428" mass="47907">MDSSSTCSSFDLLPPAPPPQFTSLLQQQQQPHHPPYAEMIYKAIEALKEKDGSSKRAIGKYIEHVYKQVLPPQQQHATLLTQHLNHLKSAGLLIMIKKSYKLPSSLPPPPTLITRSTAQSHLPFTPLITTQTQQRPRGRPPKPKPQQQQQQQQQNVLFVSLDTATATATVPPPPTTTTTTVDPVRRRGRGRPPGTFRSKTLKSPGRPPKPKSVSNAGFKRRPGRPPKIQSQQPTVIPFAASFLPDHHQPTLSSARSTRPRGRPNKYADDDALVVAPATKAVARPNNSSRRPVGRPKGSKAAKKLNDEDLRKKLEHFQSKIKESLDVLKPYFDKESPVTAVAAIQELEMLATLDLKAPLRDETQQQQPKPFSEQEQPQPEQPQPEQQLPPQQLHPQLVTQAQIYEQQYLQMPFQPQVQQLFQPHTLAPS</sequence>
<comment type="caution">
    <text evidence="1">The sequence shown here is derived from an EMBL/GenBank/DDBJ whole genome shotgun (WGS) entry which is preliminary data.</text>
</comment>
<name>A0ACB0M293_TRIPR</name>
<organism evidence="1 2">
    <name type="scientific">Trifolium pratense</name>
    <name type="common">Red clover</name>
    <dbReference type="NCBI Taxonomy" id="57577"/>
    <lineage>
        <taxon>Eukaryota</taxon>
        <taxon>Viridiplantae</taxon>
        <taxon>Streptophyta</taxon>
        <taxon>Embryophyta</taxon>
        <taxon>Tracheophyta</taxon>
        <taxon>Spermatophyta</taxon>
        <taxon>Magnoliopsida</taxon>
        <taxon>eudicotyledons</taxon>
        <taxon>Gunneridae</taxon>
        <taxon>Pentapetalae</taxon>
        <taxon>rosids</taxon>
        <taxon>fabids</taxon>
        <taxon>Fabales</taxon>
        <taxon>Fabaceae</taxon>
        <taxon>Papilionoideae</taxon>
        <taxon>50 kb inversion clade</taxon>
        <taxon>NPAAA clade</taxon>
        <taxon>Hologalegina</taxon>
        <taxon>IRL clade</taxon>
        <taxon>Trifolieae</taxon>
        <taxon>Trifolium</taxon>
    </lineage>
</organism>
<evidence type="ECO:0000313" key="1">
    <source>
        <dbReference type="EMBL" id="CAJ2675949.1"/>
    </source>
</evidence>
<dbReference type="EMBL" id="CASHSV030000823">
    <property type="protein sequence ID" value="CAJ2675949.1"/>
    <property type="molecule type" value="Genomic_DNA"/>
</dbReference>
<gene>
    <name evidence="1" type="ORF">MILVUS5_LOCUS38817</name>
</gene>
<reference evidence="1" key="1">
    <citation type="submission" date="2023-10" db="EMBL/GenBank/DDBJ databases">
        <authorList>
            <person name="Rodriguez Cubillos JULIANA M."/>
            <person name="De Vega J."/>
        </authorList>
    </citation>
    <scope>NUCLEOTIDE SEQUENCE</scope>
</reference>
<keyword evidence="2" id="KW-1185">Reference proteome</keyword>
<protein>
    <submittedName>
        <fullName evidence="1">Uncharacterized protein</fullName>
    </submittedName>
</protein>
<accession>A0ACB0M293</accession>